<protein>
    <recommendedName>
        <fullName evidence="1">DNA-directed primase/polymerase protein</fullName>
        <ecNumber evidence="3">2.7.7.102</ecNumber>
    </recommendedName>
</protein>
<gene>
    <name evidence="5" type="ORF">CAUS1442_LOCUS12734</name>
</gene>
<dbReference type="GO" id="GO:0009411">
    <property type="term" value="P:response to UV"/>
    <property type="evidence" value="ECO:0007669"/>
    <property type="project" value="TreeGrafter"/>
</dbReference>
<comment type="catalytic activity">
    <reaction evidence="4">
        <text>DNA(n) + a 2'-deoxyribonucleoside 5'-triphosphate = DNA(n+1) + diphosphate</text>
        <dbReference type="Rhea" id="RHEA:22508"/>
        <dbReference type="Rhea" id="RHEA-COMP:17339"/>
        <dbReference type="Rhea" id="RHEA-COMP:17340"/>
        <dbReference type="ChEBI" id="CHEBI:33019"/>
        <dbReference type="ChEBI" id="CHEBI:61560"/>
        <dbReference type="ChEBI" id="CHEBI:173112"/>
        <dbReference type="EC" id="2.7.7.7"/>
    </reaction>
    <physiologicalReaction direction="left-to-right" evidence="4">
        <dbReference type="Rhea" id="RHEA:22509"/>
    </physiologicalReaction>
</comment>
<dbReference type="GO" id="GO:0031297">
    <property type="term" value="P:replication fork processing"/>
    <property type="evidence" value="ECO:0007669"/>
    <property type="project" value="TreeGrafter"/>
</dbReference>
<dbReference type="EMBL" id="HBEF01020600">
    <property type="protein sequence ID" value="CAD8340600.1"/>
    <property type="molecule type" value="Transcribed_RNA"/>
</dbReference>
<dbReference type="GO" id="GO:0003887">
    <property type="term" value="F:DNA-directed DNA polymerase activity"/>
    <property type="evidence" value="ECO:0007669"/>
    <property type="project" value="UniProtKB-EC"/>
</dbReference>
<dbReference type="GO" id="GO:0005759">
    <property type="term" value="C:mitochondrial matrix"/>
    <property type="evidence" value="ECO:0007669"/>
    <property type="project" value="TreeGrafter"/>
</dbReference>
<dbReference type="EC" id="2.7.7.102" evidence="3"/>
<dbReference type="PANTHER" id="PTHR31399">
    <property type="entry name" value="DNA-DIRECTED PRIMASE / POLYMERASE PROTEIN"/>
    <property type="match status" value="1"/>
</dbReference>
<evidence type="ECO:0000256" key="3">
    <source>
        <dbReference type="ARBA" id="ARBA00044768"/>
    </source>
</evidence>
<comment type="catalytic activity">
    <reaction evidence="2">
        <text>ssDNA + n NTP = ssDNA/pppN(pN)n-1 hybrid + (n-1) diphosphate.</text>
        <dbReference type="EC" id="2.7.7.102"/>
    </reaction>
</comment>
<organism evidence="5">
    <name type="scientific">Craspedostauros australis</name>
    <dbReference type="NCBI Taxonomy" id="1486917"/>
    <lineage>
        <taxon>Eukaryota</taxon>
        <taxon>Sar</taxon>
        <taxon>Stramenopiles</taxon>
        <taxon>Ochrophyta</taxon>
        <taxon>Bacillariophyta</taxon>
        <taxon>Bacillariophyceae</taxon>
        <taxon>Bacillariophycidae</taxon>
        <taxon>Naviculales</taxon>
        <taxon>Naviculaceae</taxon>
        <taxon>Craspedostauros</taxon>
    </lineage>
</organism>
<reference evidence="5" key="1">
    <citation type="submission" date="2021-01" db="EMBL/GenBank/DDBJ databases">
        <authorList>
            <person name="Corre E."/>
            <person name="Pelletier E."/>
            <person name="Niang G."/>
            <person name="Scheremetjew M."/>
            <person name="Finn R."/>
            <person name="Kale V."/>
            <person name="Holt S."/>
            <person name="Cochrane G."/>
            <person name="Meng A."/>
            <person name="Brown T."/>
            <person name="Cohen L."/>
        </authorList>
    </citation>
    <scope>NUCLEOTIDE SEQUENCE</scope>
    <source>
        <strain evidence="5">CCMP3328</strain>
    </source>
</reference>
<evidence type="ECO:0000256" key="4">
    <source>
        <dbReference type="ARBA" id="ARBA00047303"/>
    </source>
</evidence>
<dbReference type="GO" id="GO:0005634">
    <property type="term" value="C:nucleus"/>
    <property type="evidence" value="ECO:0007669"/>
    <property type="project" value="TreeGrafter"/>
</dbReference>
<evidence type="ECO:0000256" key="1">
    <source>
        <dbReference type="ARBA" id="ARBA00026139"/>
    </source>
</evidence>
<dbReference type="Pfam" id="PF03121">
    <property type="entry name" value="Herpes_UL52"/>
    <property type="match status" value="1"/>
</dbReference>
<dbReference type="InterPro" id="IPR044917">
    <property type="entry name" value="PRIMPOL"/>
</dbReference>
<accession>A0A7R9ZQM5</accession>
<dbReference type="AlphaFoldDB" id="A0A7R9ZQM5"/>
<evidence type="ECO:0000313" key="5">
    <source>
        <dbReference type="EMBL" id="CAD8340600.1"/>
    </source>
</evidence>
<dbReference type="PANTHER" id="PTHR31399:SF0">
    <property type="entry name" value="DNA-DIRECTED PRIMASE_POLYMERASE PROTEIN"/>
    <property type="match status" value="1"/>
</dbReference>
<dbReference type="GO" id="GO:0003682">
    <property type="term" value="F:chromatin binding"/>
    <property type="evidence" value="ECO:0007669"/>
    <property type="project" value="TreeGrafter"/>
</dbReference>
<sequence>MACRGGTRGSIRAWSLQEDHDNSKKTVGIMYQISRNRYCEMVGREHRSNNIYWTIDFKTWSCVQGCHDRECVGRGVPLSIPQDALTQIQQEYEAWQEEEFEKALLALNLDDYPSPQTNALSDLSDDALLEAMEANPELFP</sequence>
<proteinExistence type="predicted"/>
<name>A0A7R9ZQM5_9STRA</name>
<dbReference type="GO" id="GO:0042276">
    <property type="term" value="P:error-prone translesion synthesis"/>
    <property type="evidence" value="ECO:0007669"/>
    <property type="project" value="InterPro"/>
</dbReference>
<evidence type="ECO:0000256" key="2">
    <source>
        <dbReference type="ARBA" id="ARBA00044677"/>
    </source>
</evidence>
<dbReference type="GO" id="GO:0006264">
    <property type="term" value="P:mitochondrial DNA replication"/>
    <property type="evidence" value="ECO:0007669"/>
    <property type="project" value="TreeGrafter"/>
</dbReference>